<name>A0A2D2D3Z8_METT3</name>
<accession>A0A2D2D3Z8</accession>
<dbReference type="PANTHER" id="PTHR34001:SF3">
    <property type="entry name" value="BLL7405 PROTEIN"/>
    <property type="match status" value="1"/>
</dbReference>
<gene>
    <name evidence="8" type="ORF">CQW49_18850</name>
</gene>
<protein>
    <submittedName>
        <fullName evidence="8">Porin family protein</fullName>
    </submittedName>
</protein>
<keyword evidence="3" id="KW-0472">Membrane</keyword>
<dbReference type="InterPro" id="IPR011250">
    <property type="entry name" value="OMP/PagP_B-barrel"/>
</dbReference>
<dbReference type="SUPFAM" id="SSF56925">
    <property type="entry name" value="OMPA-like"/>
    <property type="match status" value="1"/>
</dbReference>
<dbReference type="STRING" id="595536.GCA_000178815_01419"/>
<comment type="similarity">
    <text evidence="5">Belongs to the Omp25/RopB family.</text>
</comment>
<sequence>MKTLSALSMITLGFAVSSASAADLPSAKAPVAFVEPAPAFTWTGVYAGLNIGYGWSEKQSIAGTVSAAGTPIAFWSFPSSAVDGVLGGGQIGYNRQFAGTSFVVGLEADFRGAGVNGYSNGFGPTNQFGYTPFVNARQQLDWFGTVRGRLGYAVAPTLLVYGTGGFAYGGYRATYSGGAVGVPVTVSVSNSDVRTGWTAGGGVEWAFLPRWSAKVEYLYTELERGHDASYALLGLVANQVGVQNRFHTISAGVNYHFDLFGAPPAPVVARY</sequence>
<evidence type="ECO:0000256" key="1">
    <source>
        <dbReference type="ARBA" id="ARBA00004442"/>
    </source>
</evidence>
<keyword evidence="2 6" id="KW-0732">Signal</keyword>
<evidence type="ECO:0000313" key="9">
    <source>
        <dbReference type="Proteomes" id="UP000230709"/>
    </source>
</evidence>
<keyword evidence="4" id="KW-0998">Cell outer membrane</keyword>
<evidence type="ECO:0000259" key="7">
    <source>
        <dbReference type="Pfam" id="PF13505"/>
    </source>
</evidence>
<evidence type="ECO:0000256" key="3">
    <source>
        <dbReference type="ARBA" id="ARBA00023136"/>
    </source>
</evidence>
<feature type="domain" description="Outer membrane protein beta-barrel" evidence="7">
    <location>
        <begin position="31"/>
        <end position="257"/>
    </location>
</feature>
<dbReference type="Pfam" id="PF13505">
    <property type="entry name" value="OMP_b-brl"/>
    <property type="match status" value="1"/>
</dbReference>
<dbReference type="Proteomes" id="UP000230709">
    <property type="component" value="Chromosome"/>
</dbReference>
<evidence type="ECO:0000256" key="4">
    <source>
        <dbReference type="ARBA" id="ARBA00023237"/>
    </source>
</evidence>
<dbReference type="PANTHER" id="PTHR34001">
    <property type="entry name" value="BLL7405 PROTEIN"/>
    <property type="match status" value="1"/>
</dbReference>
<evidence type="ECO:0000256" key="5">
    <source>
        <dbReference type="ARBA" id="ARBA00038306"/>
    </source>
</evidence>
<feature type="chain" id="PRO_5013891222" evidence="6">
    <location>
        <begin position="22"/>
        <end position="271"/>
    </location>
</feature>
<dbReference type="AlphaFoldDB" id="A0A2D2D3Z8"/>
<dbReference type="RefSeq" id="WP_003613322.1">
    <property type="nucleotide sequence ID" value="NZ_ADVE02000001.1"/>
</dbReference>
<dbReference type="Gene3D" id="2.40.160.20">
    <property type="match status" value="1"/>
</dbReference>
<proteinExistence type="inferred from homology"/>
<evidence type="ECO:0000256" key="6">
    <source>
        <dbReference type="SAM" id="SignalP"/>
    </source>
</evidence>
<keyword evidence="9" id="KW-1185">Reference proteome</keyword>
<evidence type="ECO:0000313" key="8">
    <source>
        <dbReference type="EMBL" id="ATQ69713.1"/>
    </source>
</evidence>
<dbReference type="InterPro" id="IPR027385">
    <property type="entry name" value="Beta-barrel_OMP"/>
</dbReference>
<evidence type="ECO:0000256" key="2">
    <source>
        <dbReference type="ARBA" id="ARBA00022729"/>
    </source>
</evidence>
<feature type="signal peptide" evidence="6">
    <location>
        <begin position="1"/>
        <end position="21"/>
    </location>
</feature>
<dbReference type="GO" id="GO:0009279">
    <property type="term" value="C:cell outer membrane"/>
    <property type="evidence" value="ECO:0007669"/>
    <property type="project" value="UniProtKB-SubCell"/>
</dbReference>
<dbReference type="KEGG" id="mtw:CQW49_18850"/>
<dbReference type="InterPro" id="IPR051692">
    <property type="entry name" value="OMP-like"/>
</dbReference>
<dbReference type="EMBL" id="CP023737">
    <property type="protein sequence ID" value="ATQ69713.1"/>
    <property type="molecule type" value="Genomic_DNA"/>
</dbReference>
<organism evidence="8 9">
    <name type="scientific">Methylosinus trichosporium (strain ATCC 35070 / NCIMB 11131 / UNIQEM 75 / OB3b)</name>
    <dbReference type="NCBI Taxonomy" id="595536"/>
    <lineage>
        <taxon>Bacteria</taxon>
        <taxon>Pseudomonadati</taxon>
        <taxon>Pseudomonadota</taxon>
        <taxon>Alphaproteobacteria</taxon>
        <taxon>Hyphomicrobiales</taxon>
        <taxon>Methylocystaceae</taxon>
        <taxon>Methylosinus</taxon>
    </lineage>
</organism>
<reference evidence="9" key="1">
    <citation type="submission" date="2017-10" db="EMBL/GenBank/DDBJ databases">
        <title>Completed PacBio SMRT sequence of Methylosinus trichosporium OB3b reveals presence of a third large plasmid.</title>
        <authorList>
            <person name="Charles T.C."/>
            <person name="Lynch M.D.J."/>
            <person name="Heil J.R."/>
            <person name="Cheng J."/>
        </authorList>
    </citation>
    <scope>NUCLEOTIDE SEQUENCE [LARGE SCALE GENOMIC DNA]</scope>
    <source>
        <strain evidence="9">OB3b</strain>
    </source>
</reference>
<comment type="subcellular location">
    <subcellularLocation>
        <location evidence="1">Cell outer membrane</location>
    </subcellularLocation>
</comment>